<accession>A0A8S4RF17</accession>
<keyword evidence="5" id="KW-1185">Reference proteome</keyword>
<reference evidence="4" key="1">
    <citation type="submission" date="2022-03" db="EMBL/GenBank/DDBJ databases">
        <authorList>
            <person name="Lindestad O."/>
        </authorList>
    </citation>
    <scope>NUCLEOTIDE SEQUENCE</scope>
</reference>
<evidence type="ECO:0000256" key="3">
    <source>
        <dbReference type="SAM" id="SignalP"/>
    </source>
</evidence>
<evidence type="ECO:0000313" key="5">
    <source>
        <dbReference type="Proteomes" id="UP000838756"/>
    </source>
</evidence>
<dbReference type="Proteomes" id="UP000838756">
    <property type="component" value="Unassembled WGS sequence"/>
</dbReference>
<sequence>MNFYYYFFATALVLTFLHKSTTDNNTELVYPECGLFTPSQESIGLVFYVKINNTSDRNDYNVVITPDECCLEGDNVDCESLQIIGGCTDNVPKGETKIVLLIAPILNQFDRKGICALYIDSKTSNGQNKRDTIKISFDTTLYKNKYDFSDNYEHCQYKDDDPFNDCLPVNCDTYYNGKKPHYSRKIKRCVAIPPCAKDDDYEYPSVIYNPQTNRCIEDSLVNEDLEYIQTLGKDNGKIKRSKEVLTVNAIHPDTTDFVNNQNDILIDDIETTTTEKHEKKYIEKLRASNLIPKNKSSERSSEETNCLLIFLKKYCMDSKWTLLVLVLVIIVQCFMICTMIYCLSKTYSCCREKKVVRKFFNYRQDVSVTTPLINTSNMDTETTGYEFMTESSNNIDQKIKCYKACQKEKNTVKKSMSDDMLSKLLNRRDWRKFKSQAKPEPENHFEETKELGPENDKANNLTRDEKGSIRNETKVIFEDEKTNKPVSKITTKLVNKLIDEDTSNQRTDIKGLEENLSSEKEIKCHSYNRYDANVAEYRADLAINTAGLFDTEKSKKVTPISSGKGAQAYFSNDSIDDFLSERGMIYLAGENMSKYTFSSGSNDMKPSVTSSGSSKTSKNFVKNVFSLLTKRTKQSPSSDPGQNKDVNLELIHMSRASVYSSTNDSECTKNFIRKDSRTSF</sequence>
<protein>
    <submittedName>
        <fullName evidence="4">Jg13292 protein</fullName>
    </submittedName>
</protein>
<evidence type="ECO:0000256" key="1">
    <source>
        <dbReference type="SAM" id="MobiDB-lite"/>
    </source>
</evidence>
<feature type="chain" id="PRO_5035790563" evidence="3">
    <location>
        <begin position="23"/>
        <end position="680"/>
    </location>
</feature>
<feature type="compositionally biased region" description="Basic and acidic residues" evidence="1">
    <location>
        <begin position="437"/>
        <end position="467"/>
    </location>
</feature>
<feature type="transmembrane region" description="Helical" evidence="2">
    <location>
        <begin position="320"/>
        <end position="343"/>
    </location>
</feature>
<proteinExistence type="predicted"/>
<gene>
    <name evidence="4" type="primary">jg13292</name>
    <name evidence="4" type="ORF">PAEG_LOCUS13095</name>
</gene>
<keyword evidence="2" id="KW-0472">Membrane</keyword>
<feature type="region of interest" description="Disordered" evidence="1">
    <location>
        <begin position="434"/>
        <end position="467"/>
    </location>
</feature>
<evidence type="ECO:0000313" key="4">
    <source>
        <dbReference type="EMBL" id="CAH2235434.1"/>
    </source>
</evidence>
<keyword evidence="3" id="KW-0732">Signal</keyword>
<dbReference type="OrthoDB" id="5977855at2759"/>
<comment type="caution">
    <text evidence="4">The sequence shown here is derived from an EMBL/GenBank/DDBJ whole genome shotgun (WGS) entry which is preliminary data.</text>
</comment>
<organism evidence="4 5">
    <name type="scientific">Pararge aegeria aegeria</name>
    <dbReference type="NCBI Taxonomy" id="348720"/>
    <lineage>
        <taxon>Eukaryota</taxon>
        <taxon>Metazoa</taxon>
        <taxon>Ecdysozoa</taxon>
        <taxon>Arthropoda</taxon>
        <taxon>Hexapoda</taxon>
        <taxon>Insecta</taxon>
        <taxon>Pterygota</taxon>
        <taxon>Neoptera</taxon>
        <taxon>Endopterygota</taxon>
        <taxon>Lepidoptera</taxon>
        <taxon>Glossata</taxon>
        <taxon>Ditrysia</taxon>
        <taxon>Papilionoidea</taxon>
        <taxon>Nymphalidae</taxon>
        <taxon>Satyrinae</taxon>
        <taxon>Satyrini</taxon>
        <taxon>Parargina</taxon>
        <taxon>Pararge</taxon>
    </lineage>
</organism>
<keyword evidence="2" id="KW-0812">Transmembrane</keyword>
<feature type="signal peptide" evidence="3">
    <location>
        <begin position="1"/>
        <end position="22"/>
    </location>
</feature>
<keyword evidence="2" id="KW-1133">Transmembrane helix</keyword>
<dbReference type="EMBL" id="CAKXAJ010025124">
    <property type="protein sequence ID" value="CAH2235434.1"/>
    <property type="molecule type" value="Genomic_DNA"/>
</dbReference>
<name>A0A8S4RF17_9NEOP</name>
<evidence type="ECO:0000256" key="2">
    <source>
        <dbReference type="SAM" id="Phobius"/>
    </source>
</evidence>
<dbReference type="AlphaFoldDB" id="A0A8S4RF17"/>